<evidence type="ECO:0000313" key="2">
    <source>
        <dbReference type="EMBL" id="MBD7945812.1"/>
    </source>
</evidence>
<feature type="domain" description="NERD" evidence="1">
    <location>
        <begin position="37"/>
        <end position="152"/>
    </location>
</feature>
<name>A0ABR8RDE9_9BACI</name>
<dbReference type="EMBL" id="JACSQO010000010">
    <property type="protein sequence ID" value="MBD7945812.1"/>
    <property type="molecule type" value="Genomic_DNA"/>
</dbReference>
<proteinExistence type="predicted"/>
<evidence type="ECO:0000259" key="1">
    <source>
        <dbReference type="PROSITE" id="PS50965"/>
    </source>
</evidence>
<sequence>MFSRIINNIFKRESTEKVSVTNKQRIEKQSKPTPSRIGELGEYKINIQLDQLPKNSKYLSDVLIENNKAKSGYSQIDHVIFTPFAIFVVETKNYSGTIYGDRSRTKWSVNGKFPMMNPFNQNYGHIQAIKGVLEIEGETQFVSMVSFTKRCTFKVSDELRKIQSNDLIVYDIELSEYITRKINILKLQNPEPIYSTNELQNLYNKIKSANITDLYIRDKHVETLKEKDRESIKNENHLSNCKTCGNPVSEKVKKYCLLNKTRFKGNIYCFEHQKLL</sequence>
<dbReference type="Proteomes" id="UP000640786">
    <property type="component" value="Unassembled WGS sequence"/>
</dbReference>
<reference evidence="2 3" key="1">
    <citation type="submission" date="2020-08" db="EMBL/GenBank/DDBJ databases">
        <title>A Genomic Blueprint of the Chicken Gut Microbiome.</title>
        <authorList>
            <person name="Gilroy R."/>
            <person name="Ravi A."/>
            <person name="Getino M."/>
            <person name="Pursley I."/>
            <person name="Horton D.L."/>
            <person name="Alikhan N.-F."/>
            <person name="Baker D."/>
            <person name="Gharbi K."/>
            <person name="Hall N."/>
            <person name="Watson M."/>
            <person name="Adriaenssens E.M."/>
            <person name="Foster-Nyarko E."/>
            <person name="Jarju S."/>
            <person name="Secka A."/>
            <person name="Antonio M."/>
            <person name="Oren A."/>
            <person name="Chaudhuri R."/>
            <person name="La Ragione R.M."/>
            <person name="Hildebrand F."/>
            <person name="Pallen M.J."/>
        </authorList>
    </citation>
    <scope>NUCLEOTIDE SEQUENCE [LARGE SCALE GENOMIC DNA]</scope>
    <source>
        <strain evidence="2 3">Sa2BUA9</strain>
    </source>
</reference>
<accession>A0ABR8RDE9</accession>
<gene>
    <name evidence="2" type="ORF">H9650_17010</name>
</gene>
<dbReference type="Pfam" id="PF08378">
    <property type="entry name" value="NERD"/>
    <property type="match status" value="1"/>
</dbReference>
<keyword evidence="3" id="KW-1185">Reference proteome</keyword>
<dbReference type="RefSeq" id="WP_191697717.1">
    <property type="nucleotide sequence ID" value="NZ_JACSQO010000010.1"/>
</dbReference>
<dbReference type="InterPro" id="IPR011528">
    <property type="entry name" value="NERD"/>
</dbReference>
<evidence type="ECO:0000313" key="3">
    <source>
        <dbReference type="Proteomes" id="UP000640786"/>
    </source>
</evidence>
<dbReference type="PROSITE" id="PS50965">
    <property type="entry name" value="NERD"/>
    <property type="match status" value="1"/>
</dbReference>
<protein>
    <submittedName>
        <fullName evidence="2">NERD domain-containing protein</fullName>
    </submittedName>
</protein>
<organism evidence="2 3">
    <name type="scientific">Psychrobacillus faecigallinarum</name>
    <dbReference type="NCBI Taxonomy" id="2762235"/>
    <lineage>
        <taxon>Bacteria</taxon>
        <taxon>Bacillati</taxon>
        <taxon>Bacillota</taxon>
        <taxon>Bacilli</taxon>
        <taxon>Bacillales</taxon>
        <taxon>Bacillaceae</taxon>
        <taxon>Psychrobacillus</taxon>
    </lineage>
</organism>
<comment type="caution">
    <text evidence="2">The sequence shown here is derived from an EMBL/GenBank/DDBJ whole genome shotgun (WGS) entry which is preliminary data.</text>
</comment>